<proteinExistence type="predicted"/>
<dbReference type="RefSeq" id="WP_284238195.1">
    <property type="nucleotide sequence ID" value="NZ_BSSQ01000006.1"/>
</dbReference>
<keyword evidence="11" id="KW-1185">Reference proteome</keyword>
<reference evidence="10 11" key="1">
    <citation type="submission" date="2023-03" db="EMBL/GenBank/DDBJ databases">
        <title>Draft genome sequence of the bacteria which degrade cell wall of Tricholomamatutake.</title>
        <authorList>
            <person name="Konishi Y."/>
            <person name="Fukuta Y."/>
            <person name="Shirasaka N."/>
        </authorList>
    </citation>
    <scope>NUCLEOTIDE SEQUENCE [LARGE SCALE GENOMIC DNA]</scope>
    <source>
        <strain evidence="11">mu1</strain>
    </source>
</reference>
<keyword evidence="5" id="KW-0804">Transcription</keyword>
<dbReference type="SUPFAM" id="SSF46894">
    <property type="entry name" value="C-terminal effector domain of the bipartite response regulators"/>
    <property type="match status" value="1"/>
</dbReference>
<evidence type="ECO:0000256" key="3">
    <source>
        <dbReference type="ARBA" id="ARBA00023015"/>
    </source>
</evidence>
<dbReference type="CDD" id="cd00383">
    <property type="entry name" value="trans_reg_C"/>
    <property type="match status" value="1"/>
</dbReference>
<dbReference type="InterPro" id="IPR016032">
    <property type="entry name" value="Sig_transdc_resp-reg_C-effctor"/>
</dbReference>
<feature type="modified residue" description="4-aspartylphosphate" evidence="6">
    <location>
        <position position="53"/>
    </location>
</feature>
<accession>A0ABQ6GA08</accession>
<dbReference type="PROSITE" id="PS51755">
    <property type="entry name" value="OMPR_PHOB"/>
    <property type="match status" value="1"/>
</dbReference>
<comment type="caution">
    <text evidence="10">The sequence shown here is derived from an EMBL/GenBank/DDBJ whole genome shotgun (WGS) entry which is preliminary data.</text>
</comment>
<keyword evidence="4 7" id="KW-0238">DNA-binding</keyword>
<evidence type="ECO:0000256" key="4">
    <source>
        <dbReference type="ARBA" id="ARBA00023125"/>
    </source>
</evidence>
<feature type="DNA-binding region" description="OmpR/PhoB-type" evidence="7">
    <location>
        <begin position="148"/>
        <end position="247"/>
    </location>
</feature>
<dbReference type="EMBL" id="BSSQ01000006">
    <property type="protein sequence ID" value="GLX67452.1"/>
    <property type="molecule type" value="Genomic_DNA"/>
</dbReference>
<organism evidence="10 11">
    <name type="scientific">Paenibacillus glycanilyticus</name>
    <dbReference type="NCBI Taxonomy" id="126569"/>
    <lineage>
        <taxon>Bacteria</taxon>
        <taxon>Bacillati</taxon>
        <taxon>Bacillota</taxon>
        <taxon>Bacilli</taxon>
        <taxon>Bacillales</taxon>
        <taxon>Paenibacillaceae</taxon>
        <taxon>Paenibacillus</taxon>
    </lineage>
</organism>
<dbReference type="Gene3D" id="1.10.10.10">
    <property type="entry name" value="Winged helix-like DNA-binding domain superfamily/Winged helix DNA-binding domain"/>
    <property type="match status" value="1"/>
</dbReference>
<protein>
    <submittedName>
        <fullName evidence="10">DNA-binding response regulator</fullName>
    </submittedName>
</protein>
<dbReference type="Gene3D" id="3.40.50.2300">
    <property type="match status" value="1"/>
</dbReference>
<evidence type="ECO:0000259" key="8">
    <source>
        <dbReference type="PROSITE" id="PS50110"/>
    </source>
</evidence>
<keyword evidence="2" id="KW-0902">Two-component regulatory system</keyword>
<feature type="domain" description="OmpR/PhoB-type" evidence="9">
    <location>
        <begin position="148"/>
        <end position="247"/>
    </location>
</feature>
<evidence type="ECO:0000313" key="10">
    <source>
        <dbReference type="EMBL" id="GLX67452.1"/>
    </source>
</evidence>
<dbReference type="InterPro" id="IPR001867">
    <property type="entry name" value="OmpR/PhoB-type_DNA-bd"/>
</dbReference>
<dbReference type="SMART" id="SM00448">
    <property type="entry name" value="REC"/>
    <property type="match status" value="1"/>
</dbReference>
<dbReference type="Pfam" id="PF00072">
    <property type="entry name" value="Response_reg"/>
    <property type="match status" value="1"/>
</dbReference>
<keyword evidence="3" id="KW-0805">Transcription regulation</keyword>
<dbReference type="PROSITE" id="PS50110">
    <property type="entry name" value="RESPONSE_REGULATORY"/>
    <property type="match status" value="1"/>
</dbReference>
<dbReference type="InterPro" id="IPR001789">
    <property type="entry name" value="Sig_transdc_resp-reg_receiver"/>
</dbReference>
<evidence type="ECO:0000256" key="5">
    <source>
        <dbReference type="ARBA" id="ARBA00023163"/>
    </source>
</evidence>
<evidence type="ECO:0000256" key="6">
    <source>
        <dbReference type="PROSITE-ProRule" id="PRU00169"/>
    </source>
</evidence>
<sequence>MGACIVVADDERNITDVCRRYLEREGHRVWVAENGEEAVRLWKEHRPDLLVLDLMMPKMDGLEVCDTIRQTDDTPIIMLTARGEEPDRLLGLTMGADDYMIKPFSPRELVLRVNNILRRMGWSKEAAAGSKGNHAENVKSLDQQAAGEQAIHLEDLSIYPQERRVSVLGSDIELTVKEFDLLHLLAMYPGKVFSRSQLLNQVWDIAYDGDTTTVTVQIRRLREKIEPNPSDPRWIKTVWGIGYKLDHKGSPA</sequence>
<evidence type="ECO:0000256" key="7">
    <source>
        <dbReference type="PROSITE-ProRule" id="PRU01091"/>
    </source>
</evidence>
<evidence type="ECO:0000256" key="2">
    <source>
        <dbReference type="ARBA" id="ARBA00023012"/>
    </source>
</evidence>
<feature type="domain" description="Response regulatory" evidence="8">
    <location>
        <begin position="4"/>
        <end position="117"/>
    </location>
</feature>
<dbReference type="InterPro" id="IPR011006">
    <property type="entry name" value="CheY-like_superfamily"/>
</dbReference>
<evidence type="ECO:0000256" key="1">
    <source>
        <dbReference type="ARBA" id="ARBA00022553"/>
    </source>
</evidence>
<dbReference type="Proteomes" id="UP001157114">
    <property type="component" value="Unassembled WGS sequence"/>
</dbReference>
<dbReference type="InterPro" id="IPR036388">
    <property type="entry name" value="WH-like_DNA-bd_sf"/>
</dbReference>
<name>A0ABQ6GA08_9BACL</name>
<dbReference type="InterPro" id="IPR039420">
    <property type="entry name" value="WalR-like"/>
</dbReference>
<gene>
    <name evidence="10" type="ORF">MU1_17970</name>
</gene>
<keyword evidence="1 6" id="KW-0597">Phosphoprotein</keyword>
<evidence type="ECO:0000259" key="9">
    <source>
        <dbReference type="PROSITE" id="PS51755"/>
    </source>
</evidence>
<dbReference type="PANTHER" id="PTHR48111">
    <property type="entry name" value="REGULATOR OF RPOS"/>
    <property type="match status" value="1"/>
</dbReference>
<dbReference type="SUPFAM" id="SSF52172">
    <property type="entry name" value="CheY-like"/>
    <property type="match status" value="1"/>
</dbReference>
<dbReference type="PANTHER" id="PTHR48111:SF40">
    <property type="entry name" value="PHOSPHATE REGULON TRANSCRIPTIONAL REGULATORY PROTEIN PHOB"/>
    <property type="match status" value="1"/>
</dbReference>
<evidence type="ECO:0000313" key="11">
    <source>
        <dbReference type="Proteomes" id="UP001157114"/>
    </source>
</evidence>
<dbReference type="Gene3D" id="6.10.250.690">
    <property type="match status" value="1"/>
</dbReference>
<dbReference type="GO" id="GO:0003677">
    <property type="term" value="F:DNA binding"/>
    <property type="evidence" value="ECO:0007669"/>
    <property type="project" value="UniProtKB-KW"/>
</dbReference>
<dbReference type="Pfam" id="PF00486">
    <property type="entry name" value="Trans_reg_C"/>
    <property type="match status" value="1"/>
</dbReference>
<dbReference type="SMART" id="SM00862">
    <property type="entry name" value="Trans_reg_C"/>
    <property type="match status" value="1"/>
</dbReference>